<dbReference type="Proteomes" id="UP000199233">
    <property type="component" value="Unassembled WGS sequence"/>
</dbReference>
<reference evidence="1 2" key="1">
    <citation type="submission" date="2016-10" db="EMBL/GenBank/DDBJ databases">
        <authorList>
            <person name="de Groot N.N."/>
        </authorList>
    </citation>
    <scope>NUCLEOTIDE SEQUENCE [LARGE SCALE GENOMIC DNA]</scope>
    <source>
        <strain evidence="1 2">DSM 25927</strain>
    </source>
</reference>
<organism evidence="1 2">
    <name type="scientific">Solimonas aquatica</name>
    <dbReference type="NCBI Taxonomy" id="489703"/>
    <lineage>
        <taxon>Bacteria</taxon>
        <taxon>Pseudomonadati</taxon>
        <taxon>Pseudomonadota</taxon>
        <taxon>Gammaproteobacteria</taxon>
        <taxon>Nevskiales</taxon>
        <taxon>Nevskiaceae</taxon>
        <taxon>Solimonas</taxon>
    </lineage>
</organism>
<dbReference type="EMBL" id="FOFS01000007">
    <property type="protein sequence ID" value="SEQ52173.1"/>
    <property type="molecule type" value="Genomic_DNA"/>
</dbReference>
<gene>
    <name evidence="1" type="ORF">SAMN04488038_107159</name>
</gene>
<sequence>MKYPDELSTKQFEYSYKCGACAHKFSAGMTLSVGGRLHCPRCKEQIVSFPSDEDVRKNDYIAHTRNDRFHSIIAPGGDES</sequence>
<evidence type="ECO:0000313" key="1">
    <source>
        <dbReference type="EMBL" id="SEQ52173.1"/>
    </source>
</evidence>
<name>A0A1H9GQ62_9GAMM</name>
<keyword evidence="2" id="KW-1185">Reference proteome</keyword>
<evidence type="ECO:0008006" key="3">
    <source>
        <dbReference type="Google" id="ProtNLM"/>
    </source>
</evidence>
<evidence type="ECO:0000313" key="2">
    <source>
        <dbReference type="Proteomes" id="UP000199233"/>
    </source>
</evidence>
<dbReference type="RefSeq" id="WP_093285525.1">
    <property type="nucleotide sequence ID" value="NZ_FOFS01000007.1"/>
</dbReference>
<dbReference type="AlphaFoldDB" id="A0A1H9GQ62"/>
<accession>A0A1H9GQ62</accession>
<proteinExistence type="predicted"/>
<protein>
    <recommendedName>
        <fullName evidence="3">Regulatory protein, FmdB family</fullName>
    </recommendedName>
</protein>
<dbReference type="STRING" id="489703.SAMN04488038_107159"/>